<evidence type="ECO:0000256" key="5">
    <source>
        <dbReference type="SAM" id="Phobius"/>
    </source>
</evidence>
<dbReference type="InterPro" id="IPR005828">
    <property type="entry name" value="MFS_sugar_transport-like"/>
</dbReference>
<dbReference type="Gene3D" id="1.20.1250.20">
    <property type="entry name" value="MFS general substrate transporter like domains"/>
    <property type="match status" value="1"/>
</dbReference>
<evidence type="ECO:0000256" key="2">
    <source>
        <dbReference type="ARBA" id="ARBA00022692"/>
    </source>
</evidence>
<dbReference type="InterPro" id="IPR036259">
    <property type="entry name" value="MFS_trans_sf"/>
</dbReference>
<feature type="transmembrane region" description="Helical" evidence="5">
    <location>
        <begin position="249"/>
        <end position="271"/>
    </location>
</feature>
<feature type="transmembrane region" description="Helical" evidence="5">
    <location>
        <begin position="221"/>
        <end position="242"/>
    </location>
</feature>
<keyword evidence="3 5" id="KW-1133">Transmembrane helix</keyword>
<evidence type="ECO:0000313" key="7">
    <source>
        <dbReference type="EMBL" id="KOF68327.1"/>
    </source>
</evidence>
<dbReference type="SUPFAM" id="SSF103473">
    <property type="entry name" value="MFS general substrate transporter"/>
    <property type="match status" value="1"/>
</dbReference>
<feature type="transmembrane region" description="Helical" evidence="5">
    <location>
        <begin position="277"/>
        <end position="294"/>
    </location>
</feature>
<dbReference type="Pfam" id="PF00083">
    <property type="entry name" value="Sugar_tr"/>
    <property type="match status" value="1"/>
</dbReference>
<feature type="domain" description="Major facilitator superfamily (MFS) profile" evidence="6">
    <location>
        <begin position="119"/>
        <end position="403"/>
    </location>
</feature>
<dbReference type="GO" id="GO:0016020">
    <property type="term" value="C:membrane"/>
    <property type="evidence" value="ECO:0007669"/>
    <property type="project" value="UniProtKB-SubCell"/>
</dbReference>
<evidence type="ECO:0000256" key="4">
    <source>
        <dbReference type="ARBA" id="ARBA00023136"/>
    </source>
</evidence>
<name>A0A0L8FUF1_OCTBM</name>
<feature type="transmembrane region" description="Helical" evidence="5">
    <location>
        <begin position="20"/>
        <end position="39"/>
    </location>
</feature>
<dbReference type="AlphaFoldDB" id="A0A0L8FUF1"/>
<evidence type="ECO:0000256" key="1">
    <source>
        <dbReference type="ARBA" id="ARBA00004141"/>
    </source>
</evidence>
<evidence type="ECO:0000259" key="6">
    <source>
        <dbReference type="PROSITE" id="PS50850"/>
    </source>
</evidence>
<dbReference type="PANTHER" id="PTHR24064">
    <property type="entry name" value="SOLUTE CARRIER FAMILY 22 MEMBER"/>
    <property type="match status" value="1"/>
</dbReference>
<feature type="transmembrane region" description="Helical" evidence="5">
    <location>
        <begin position="348"/>
        <end position="377"/>
    </location>
</feature>
<gene>
    <name evidence="7" type="ORF">OCBIM_22007551mg</name>
</gene>
<proteinExistence type="predicted"/>
<dbReference type="GO" id="GO:0022857">
    <property type="term" value="F:transmembrane transporter activity"/>
    <property type="evidence" value="ECO:0007669"/>
    <property type="project" value="InterPro"/>
</dbReference>
<keyword evidence="4 5" id="KW-0472">Membrane</keyword>
<accession>A0A0L8FUF1</accession>
<dbReference type="PROSITE" id="PS50850">
    <property type="entry name" value="MFS"/>
    <property type="match status" value="1"/>
</dbReference>
<feature type="transmembrane region" description="Helical" evidence="5">
    <location>
        <begin position="159"/>
        <end position="183"/>
    </location>
</feature>
<dbReference type="OrthoDB" id="2261376at2759"/>
<sequence>MTTKIDHLIARLGDPGRFQLLLSLFLGLNMFPIFFNNIVNTFYLLQTPYRCKSTIAAEMAMTYNTNYSSTSISDDGGGGDGTGGGGGGGGSLTLNSTGTKYMNLVTPGEQYGDECLLKVINESTGANYSTTCDVGWQFEPVDNEWTIIAEWDLICNRSYMSSLVVTIYFLGVMIGGLLFGFLADKFGRKPVMLICLYIPIVLGTIAAHVQHYEIFSVLRFLTGICIQGLQTTTFVMTMELYLTKYRARAGIFVAIVIGTVVMALAGLGYLLRNWRHLQMAISLPSLLAIPYIFINQQQMMMMMMIATMMMMKTDDNNGGGAATAVADVDDHDEEAENLRFLSDFSKHLIRFVIVIIVILVLITIVIIIITIIIIIIITSSTITAPSQQHFYFTVTFPWVGWFS</sequence>
<organism evidence="7">
    <name type="scientific">Octopus bimaculoides</name>
    <name type="common">California two-spotted octopus</name>
    <dbReference type="NCBI Taxonomy" id="37653"/>
    <lineage>
        <taxon>Eukaryota</taxon>
        <taxon>Metazoa</taxon>
        <taxon>Spiralia</taxon>
        <taxon>Lophotrochozoa</taxon>
        <taxon>Mollusca</taxon>
        <taxon>Cephalopoda</taxon>
        <taxon>Coleoidea</taxon>
        <taxon>Octopodiformes</taxon>
        <taxon>Octopoda</taxon>
        <taxon>Incirrata</taxon>
        <taxon>Octopodidae</taxon>
        <taxon>Octopus</taxon>
    </lineage>
</organism>
<comment type="subcellular location">
    <subcellularLocation>
        <location evidence="1">Membrane</location>
        <topology evidence="1">Multi-pass membrane protein</topology>
    </subcellularLocation>
</comment>
<protein>
    <recommendedName>
        <fullName evidence="6">Major facilitator superfamily (MFS) profile domain-containing protein</fullName>
    </recommendedName>
</protein>
<keyword evidence="2 5" id="KW-0812">Transmembrane</keyword>
<evidence type="ECO:0000256" key="3">
    <source>
        <dbReference type="ARBA" id="ARBA00022989"/>
    </source>
</evidence>
<feature type="transmembrane region" description="Helical" evidence="5">
    <location>
        <begin position="190"/>
        <end position="209"/>
    </location>
</feature>
<reference evidence="7" key="1">
    <citation type="submission" date="2015-07" db="EMBL/GenBank/DDBJ databases">
        <title>MeaNS - Measles Nucleotide Surveillance Program.</title>
        <authorList>
            <person name="Tran T."/>
            <person name="Druce J."/>
        </authorList>
    </citation>
    <scope>NUCLEOTIDE SEQUENCE</scope>
    <source>
        <strain evidence="7">UCB-OBI-ISO-001</strain>
        <tissue evidence="7">Gonad</tissue>
    </source>
</reference>
<dbReference type="EMBL" id="KQ426371">
    <property type="protein sequence ID" value="KOF68327.1"/>
    <property type="molecule type" value="Genomic_DNA"/>
</dbReference>
<dbReference type="InterPro" id="IPR020846">
    <property type="entry name" value="MFS_dom"/>
</dbReference>